<keyword evidence="1" id="KW-0732">Signal</keyword>
<comment type="caution">
    <text evidence="2">The sequence shown here is derived from an EMBL/GenBank/DDBJ whole genome shotgun (WGS) entry which is preliminary data.</text>
</comment>
<dbReference type="Pfam" id="PF10972">
    <property type="entry name" value="CsiV"/>
    <property type="match status" value="1"/>
</dbReference>
<sequence length="261" mass="29635">MRILIPLLLLFVSLPSLAQRQFDIEVIIFKRAVDAEQVNESWPNQLPSIKMDNVGDFQNSEYRSKKGVTMLPASEYQLTDQRNALKKHAGFKVLLHTAWRQGDEGKSAAPVFHIQGGKDYSAKFNTDGSEKIAFVDQSLSSDSITEETIDQPLYELDGKLQVYVQHYLYADTTLDLKAPSVREVTIEAKQVDLTSDDPLEVESNVQIGNLENISPTIEVEEFLKSYRMKQKRRMRSSETHYLDNPLLGVIIQVRKVAQTDS</sequence>
<reference evidence="2 3" key="1">
    <citation type="journal article" date="2012" name="Science">
        <title>Ecological populations of bacteria act as socially cohesive units of antibiotic production and resistance.</title>
        <authorList>
            <person name="Cordero O.X."/>
            <person name="Wildschutte H."/>
            <person name="Kirkup B."/>
            <person name="Proehl S."/>
            <person name="Ngo L."/>
            <person name="Hussain F."/>
            <person name="Le Roux F."/>
            <person name="Mincer T."/>
            <person name="Polz M.F."/>
        </authorList>
    </citation>
    <scope>NUCLEOTIDE SEQUENCE [LARGE SCALE GENOMIC DNA]</scope>
    <source>
        <strain evidence="2 3">FF-238</strain>
    </source>
</reference>
<dbReference type="EMBL" id="AJYW02000022">
    <property type="protein sequence ID" value="OEE79475.1"/>
    <property type="molecule type" value="Genomic_DNA"/>
</dbReference>
<feature type="signal peptide" evidence="1">
    <location>
        <begin position="1"/>
        <end position="18"/>
    </location>
</feature>
<evidence type="ECO:0008006" key="4">
    <source>
        <dbReference type="Google" id="ProtNLM"/>
    </source>
</evidence>
<accession>A0A1E5D773</accession>
<organism evidence="2 3">
    <name type="scientific">Vibrio genomosp. F6 str. FF-238</name>
    <dbReference type="NCBI Taxonomy" id="1191298"/>
    <lineage>
        <taxon>Bacteria</taxon>
        <taxon>Pseudomonadati</taxon>
        <taxon>Pseudomonadota</taxon>
        <taxon>Gammaproteobacteria</taxon>
        <taxon>Vibrionales</taxon>
        <taxon>Vibrionaceae</taxon>
        <taxon>Vibrio</taxon>
    </lineage>
</organism>
<dbReference type="InterPro" id="IPR021241">
    <property type="entry name" value="CsiV"/>
</dbReference>
<dbReference type="RefSeq" id="WP_017054272.1">
    <property type="nucleotide sequence ID" value="NZ_AJYW02000022.1"/>
</dbReference>
<dbReference type="AlphaFoldDB" id="A0A1E5D773"/>
<evidence type="ECO:0000313" key="2">
    <source>
        <dbReference type="EMBL" id="OEE79475.1"/>
    </source>
</evidence>
<proteinExistence type="predicted"/>
<feature type="chain" id="PRO_5009173585" description="Peptidoglycan-binding protein CsiV" evidence="1">
    <location>
        <begin position="19"/>
        <end position="261"/>
    </location>
</feature>
<gene>
    <name evidence="2" type="ORF">A130_11215</name>
</gene>
<evidence type="ECO:0000256" key="1">
    <source>
        <dbReference type="SAM" id="SignalP"/>
    </source>
</evidence>
<evidence type="ECO:0000313" key="3">
    <source>
        <dbReference type="Proteomes" id="UP000094165"/>
    </source>
</evidence>
<name>A0A1E5D773_9VIBR</name>
<protein>
    <recommendedName>
        <fullName evidence="4">Peptidoglycan-binding protein CsiV</fullName>
    </recommendedName>
</protein>
<dbReference type="Proteomes" id="UP000094165">
    <property type="component" value="Unassembled WGS sequence"/>
</dbReference>
<keyword evidence="3" id="KW-1185">Reference proteome</keyword>